<accession>A0AAN4W014</accession>
<evidence type="ECO:0000256" key="1">
    <source>
        <dbReference type="ARBA" id="ARBA00004236"/>
    </source>
</evidence>
<comment type="caution">
    <text evidence="4">The sequence shown here is derived from an EMBL/GenBank/DDBJ whole genome shotgun (WGS) entry which is preliminary data.</text>
</comment>
<protein>
    <submittedName>
        <fullName evidence="4">Uncharacterized protein</fullName>
    </submittedName>
</protein>
<evidence type="ECO:0000313" key="5">
    <source>
        <dbReference type="Proteomes" id="UP001310022"/>
    </source>
</evidence>
<dbReference type="GO" id="GO:0005886">
    <property type="term" value="C:plasma membrane"/>
    <property type="evidence" value="ECO:0007669"/>
    <property type="project" value="UniProtKB-SubCell"/>
</dbReference>
<evidence type="ECO:0000256" key="3">
    <source>
        <dbReference type="ARBA" id="ARBA00023136"/>
    </source>
</evidence>
<dbReference type="InterPro" id="IPR009722">
    <property type="entry name" value="YjiK/CarP"/>
</dbReference>
<name>A0AAN4W014_9BACT</name>
<keyword evidence="2" id="KW-1003">Cell membrane</keyword>
<dbReference type="Gene3D" id="2.130.10.10">
    <property type="entry name" value="YVTN repeat-like/Quinoprotein amine dehydrogenase"/>
    <property type="match status" value="1"/>
</dbReference>
<gene>
    <name evidence="4" type="ORF">PEDI_37380</name>
</gene>
<dbReference type="InterPro" id="IPR015943">
    <property type="entry name" value="WD40/YVTN_repeat-like_dom_sf"/>
</dbReference>
<dbReference type="AlphaFoldDB" id="A0AAN4W014"/>
<keyword evidence="3" id="KW-0472">Membrane</keyword>
<evidence type="ECO:0000313" key="4">
    <source>
        <dbReference type="EMBL" id="GJM63186.1"/>
    </source>
</evidence>
<dbReference type="EMBL" id="BQKE01000002">
    <property type="protein sequence ID" value="GJM63186.1"/>
    <property type="molecule type" value="Genomic_DNA"/>
</dbReference>
<organism evidence="4 5">
    <name type="scientific">Persicobacter diffluens</name>
    <dbReference type="NCBI Taxonomy" id="981"/>
    <lineage>
        <taxon>Bacteria</taxon>
        <taxon>Pseudomonadati</taxon>
        <taxon>Bacteroidota</taxon>
        <taxon>Cytophagia</taxon>
        <taxon>Cytophagales</taxon>
        <taxon>Persicobacteraceae</taxon>
        <taxon>Persicobacter</taxon>
    </lineage>
</organism>
<proteinExistence type="predicted"/>
<dbReference type="SUPFAM" id="SSF50969">
    <property type="entry name" value="YVTN repeat-like/Quinoprotein amine dehydrogenase"/>
    <property type="match status" value="1"/>
</dbReference>
<evidence type="ECO:0000256" key="2">
    <source>
        <dbReference type="ARBA" id="ARBA00022475"/>
    </source>
</evidence>
<reference evidence="4 5" key="1">
    <citation type="submission" date="2021-12" db="EMBL/GenBank/DDBJ databases">
        <title>Genome sequencing of bacteria with rrn-lacking chromosome and rrn-plasmid.</title>
        <authorList>
            <person name="Anda M."/>
            <person name="Iwasaki W."/>
        </authorList>
    </citation>
    <scope>NUCLEOTIDE SEQUENCE [LARGE SCALE GENOMIC DNA]</scope>
    <source>
        <strain evidence="4 5">NBRC 15940</strain>
    </source>
</reference>
<dbReference type="Proteomes" id="UP001310022">
    <property type="component" value="Unassembled WGS sequence"/>
</dbReference>
<comment type="subcellular location">
    <subcellularLocation>
        <location evidence="1">Cell membrane</location>
    </subcellularLocation>
</comment>
<dbReference type="InterPro" id="IPR011044">
    <property type="entry name" value="Quino_amine_DH_bsu"/>
</dbReference>
<sequence length="252" mass="28520">MMISSFPFNLKQPNVVWSLPPELEEISGLCYVNSNNLAMVNDESGVIYIFNAQEGALIRSLEFKEKGDFEGITYHKSQFYVLRSDGKLYVVPEDGKGHKSYQLPFKLKNDLEGLTTDGKYLFIAPKGRSGMEGEKEKHKIIWRLSIDDLKQEPQKALKLKKSDFEEKEGNGYKGVAFSGLAIHPITSDFYVLSHRSKHLVVFSQEGALKQLLKLDKEVFPQPEAICFDHMGNLFIATEAVGKQTAKLYRFSG</sequence>
<dbReference type="Pfam" id="PF06977">
    <property type="entry name" value="SdiA-regulated"/>
    <property type="match status" value="1"/>
</dbReference>
<keyword evidence="5" id="KW-1185">Reference proteome</keyword>